<reference evidence="2" key="1">
    <citation type="journal article" date="2020" name="Stud. Mycol.">
        <title>101 Dothideomycetes genomes: a test case for predicting lifestyles and emergence of pathogens.</title>
        <authorList>
            <person name="Haridas S."/>
            <person name="Albert R."/>
            <person name="Binder M."/>
            <person name="Bloem J."/>
            <person name="Labutti K."/>
            <person name="Salamov A."/>
            <person name="Andreopoulos B."/>
            <person name="Baker S."/>
            <person name="Barry K."/>
            <person name="Bills G."/>
            <person name="Bluhm B."/>
            <person name="Cannon C."/>
            <person name="Castanera R."/>
            <person name="Culley D."/>
            <person name="Daum C."/>
            <person name="Ezra D."/>
            <person name="Gonzalez J."/>
            <person name="Henrissat B."/>
            <person name="Kuo A."/>
            <person name="Liang C."/>
            <person name="Lipzen A."/>
            <person name="Lutzoni F."/>
            <person name="Magnuson J."/>
            <person name="Mondo S."/>
            <person name="Nolan M."/>
            <person name="Ohm R."/>
            <person name="Pangilinan J."/>
            <person name="Park H.-J."/>
            <person name="Ramirez L."/>
            <person name="Alfaro M."/>
            <person name="Sun H."/>
            <person name="Tritt A."/>
            <person name="Yoshinaga Y."/>
            <person name="Zwiers L.-H."/>
            <person name="Turgeon B."/>
            <person name="Goodwin S."/>
            <person name="Spatafora J."/>
            <person name="Crous P."/>
            <person name="Grigoriev I."/>
        </authorList>
    </citation>
    <scope>NUCLEOTIDE SEQUENCE</scope>
    <source>
        <strain evidence="2">HMLAC05119</strain>
    </source>
</reference>
<evidence type="ECO:0000259" key="1">
    <source>
        <dbReference type="Pfam" id="PF00149"/>
    </source>
</evidence>
<dbReference type="InterPro" id="IPR004843">
    <property type="entry name" value="Calcineurin-like_PHP"/>
</dbReference>
<dbReference type="InterPro" id="IPR051693">
    <property type="entry name" value="UPF0046_metallophosphoest"/>
</dbReference>
<dbReference type="OrthoDB" id="630188at2759"/>
<dbReference type="GO" id="GO:0016787">
    <property type="term" value="F:hydrolase activity"/>
    <property type="evidence" value="ECO:0007669"/>
    <property type="project" value="InterPro"/>
</dbReference>
<sequence length="334" mass="37675">MRTMTPEQDSTKVKTRFLIISDTHSASPAVKHDGNHAIPRQPLPKADVLLHCGDLTMLGNLDEYDKTLDMLQSIEADLKLVIAGNHDITLDEEYYARRGQYMHSRSRNGHDRYLPLKAKEMWLGDRAEAAGVTYLEEGTHSFTLKNGAKLRVYASPYQPEFCGWAFPYWRNEDRYNAAHQCTPNAVPIAENPIPDFPAIDVMMTHGPPMGVLDRATTGDNVGCEHLLRAARRCKPRLHCFGHIHEGWGARRVKWKEGGELDVKSDEHISTSEDVPVEMDDDANTNAVEVDISKGGKMEVIYGQETLMVNASIMTVTYKPWNDPWLIDMDLDKAD</sequence>
<dbReference type="Proteomes" id="UP000800096">
    <property type="component" value="Unassembled WGS sequence"/>
</dbReference>
<accession>A0A6A5QMU8</accession>
<dbReference type="PANTHER" id="PTHR12905:SF0">
    <property type="entry name" value="CALCINEURIN-LIKE PHOSPHOESTERASE DOMAIN-CONTAINING PROTEIN"/>
    <property type="match status" value="1"/>
</dbReference>
<dbReference type="Gene3D" id="3.60.21.10">
    <property type="match status" value="1"/>
</dbReference>
<dbReference type="AlphaFoldDB" id="A0A6A5QMU8"/>
<protein>
    <submittedName>
        <fullName evidence="2">Ser/Thr protein phosphatase family protein</fullName>
    </submittedName>
</protein>
<dbReference type="InterPro" id="IPR029052">
    <property type="entry name" value="Metallo-depent_PP-like"/>
</dbReference>
<proteinExistence type="predicted"/>
<feature type="domain" description="Calcineurin-like phosphoesterase" evidence="1">
    <location>
        <begin position="16"/>
        <end position="245"/>
    </location>
</feature>
<dbReference type="PANTHER" id="PTHR12905">
    <property type="entry name" value="METALLOPHOSPHOESTERASE"/>
    <property type="match status" value="1"/>
</dbReference>
<gene>
    <name evidence="2" type="ORF">BDU57DRAFT_449739</name>
</gene>
<dbReference type="SUPFAM" id="SSF56300">
    <property type="entry name" value="Metallo-dependent phosphatases"/>
    <property type="match status" value="1"/>
</dbReference>
<organism evidence="2 3">
    <name type="scientific">Ampelomyces quisqualis</name>
    <name type="common">Powdery mildew agent</name>
    <dbReference type="NCBI Taxonomy" id="50730"/>
    <lineage>
        <taxon>Eukaryota</taxon>
        <taxon>Fungi</taxon>
        <taxon>Dikarya</taxon>
        <taxon>Ascomycota</taxon>
        <taxon>Pezizomycotina</taxon>
        <taxon>Dothideomycetes</taxon>
        <taxon>Pleosporomycetidae</taxon>
        <taxon>Pleosporales</taxon>
        <taxon>Pleosporineae</taxon>
        <taxon>Phaeosphaeriaceae</taxon>
        <taxon>Ampelomyces</taxon>
    </lineage>
</organism>
<evidence type="ECO:0000313" key="3">
    <source>
        <dbReference type="Proteomes" id="UP000800096"/>
    </source>
</evidence>
<dbReference type="EMBL" id="ML979135">
    <property type="protein sequence ID" value="KAF1916703.1"/>
    <property type="molecule type" value="Genomic_DNA"/>
</dbReference>
<dbReference type="CDD" id="cd07379">
    <property type="entry name" value="MPP_239FB"/>
    <property type="match status" value="1"/>
</dbReference>
<dbReference type="Pfam" id="PF00149">
    <property type="entry name" value="Metallophos"/>
    <property type="match status" value="1"/>
</dbReference>
<keyword evidence="3" id="KW-1185">Reference proteome</keyword>
<name>A0A6A5QMU8_AMPQU</name>
<evidence type="ECO:0000313" key="2">
    <source>
        <dbReference type="EMBL" id="KAF1916703.1"/>
    </source>
</evidence>